<dbReference type="STRING" id="558155.SAMN04487911_1552"/>
<feature type="chain" id="PRO_5012725897" description="Bacteroides conjugative transposon TraN protein" evidence="1">
    <location>
        <begin position="20"/>
        <end position="274"/>
    </location>
</feature>
<evidence type="ECO:0000313" key="3">
    <source>
        <dbReference type="Proteomes" id="UP000184231"/>
    </source>
</evidence>
<dbReference type="Proteomes" id="UP000184231">
    <property type="component" value="Unassembled WGS sequence"/>
</dbReference>
<feature type="signal peptide" evidence="1">
    <location>
        <begin position="1"/>
        <end position="19"/>
    </location>
</feature>
<dbReference type="EMBL" id="FQYX01000055">
    <property type="protein sequence ID" value="SHJ90520.1"/>
    <property type="molecule type" value="Genomic_DNA"/>
</dbReference>
<evidence type="ECO:0008006" key="4">
    <source>
        <dbReference type="Google" id="ProtNLM"/>
    </source>
</evidence>
<evidence type="ECO:0000313" key="2">
    <source>
        <dbReference type="EMBL" id="SHJ90520.1"/>
    </source>
</evidence>
<reference evidence="2 3" key="1">
    <citation type="submission" date="2016-11" db="EMBL/GenBank/DDBJ databases">
        <authorList>
            <person name="Jaros S."/>
            <person name="Januszkiewicz K."/>
            <person name="Wedrychowicz H."/>
        </authorList>
    </citation>
    <scope>NUCLEOTIDE SEQUENCE [LARGE SCALE GENOMIC DNA]</scope>
    <source>
        <strain evidence="2 3">CGMCC 1.8863</strain>
    </source>
</reference>
<name>A0A1M6N499_9FLAO</name>
<dbReference type="InterPro" id="IPR022298">
    <property type="entry name" value="Conjug_transposon_TraN"/>
</dbReference>
<dbReference type="Pfam" id="PF13595">
    <property type="entry name" value="DUF4138"/>
    <property type="match status" value="1"/>
</dbReference>
<accession>A0A1M6N499</accession>
<evidence type="ECO:0000256" key="1">
    <source>
        <dbReference type="SAM" id="SignalP"/>
    </source>
</evidence>
<proteinExistence type="predicted"/>
<organism evidence="2 3">
    <name type="scientific">Arenibacter nanhaiticus</name>
    <dbReference type="NCBI Taxonomy" id="558155"/>
    <lineage>
        <taxon>Bacteria</taxon>
        <taxon>Pseudomonadati</taxon>
        <taxon>Bacteroidota</taxon>
        <taxon>Flavobacteriia</taxon>
        <taxon>Flavobacteriales</taxon>
        <taxon>Flavobacteriaceae</taxon>
        <taxon>Arenibacter</taxon>
    </lineage>
</organism>
<protein>
    <recommendedName>
        <fullName evidence="4">Bacteroides conjugative transposon TraN protein</fullName>
    </recommendedName>
</protein>
<keyword evidence="1" id="KW-0732">Signal</keyword>
<dbReference type="AlphaFoldDB" id="A0A1M6N499"/>
<gene>
    <name evidence="2" type="ORF">SAMN04487911_1552</name>
</gene>
<dbReference type="OrthoDB" id="1451423at2"/>
<dbReference type="RefSeq" id="WP_072766037.1">
    <property type="nucleotide sequence ID" value="NZ_FQYX01000055.1"/>
</dbReference>
<keyword evidence="3" id="KW-1185">Reference proteome</keyword>
<sequence length="274" mass="31144">MKNSIALISFLCVLAFAEAQNSHVTDTILASDKKVVSLFFPNPIRQGITGSPKYAFSFNRDKEQSFGLLQATPGEESNLLVVTSDGRVYSYLLHYSQELDKLSYFIAASESIGNEKSGSAHKHKPKKVLVSHKTLQDTIKTTDYSKLSSQLLKNPLPFNQLKNKKGISIRMTKSFYYDHEVFILFEIANNSSIDFEINSLNLFKVTGNKRRKASYQELLLSPVYLFKIPRVVLKGQKVQFVCVYPKFTLGTNEKLIVKLDELNGSRDVMWRLRL</sequence>